<dbReference type="OrthoDB" id="5197601at2"/>
<dbReference type="PANTHER" id="PTHR42796:SF4">
    <property type="entry name" value="FUMARYLACETOACETATE HYDROLASE DOMAIN-CONTAINING PROTEIN 2A"/>
    <property type="match status" value="1"/>
</dbReference>
<dbReference type="InterPro" id="IPR036663">
    <property type="entry name" value="Fumarylacetoacetase_C_sf"/>
</dbReference>
<dbReference type="FunFam" id="3.90.850.10:FF:000002">
    <property type="entry name" value="2-hydroxyhepta-2,4-diene-1,7-dioate isomerase"/>
    <property type="match status" value="1"/>
</dbReference>
<comment type="similarity">
    <text evidence="1">Belongs to the FAH family.</text>
</comment>
<dbReference type="RefSeq" id="WP_092419958.1">
    <property type="nucleotide sequence ID" value="NZ_FPCK01000001.1"/>
</dbReference>
<proteinExistence type="inferred from homology"/>
<dbReference type="PANTHER" id="PTHR42796">
    <property type="entry name" value="FUMARYLACETOACETATE HYDROLASE DOMAIN-CONTAINING PROTEIN 2A-RELATED"/>
    <property type="match status" value="1"/>
</dbReference>
<organism evidence="4 5">
    <name type="scientific">Devosia crocina</name>
    <dbReference type="NCBI Taxonomy" id="429728"/>
    <lineage>
        <taxon>Bacteria</taxon>
        <taxon>Pseudomonadati</taxon>
        <taxon>Pseudomonadota</taxon>
        <taxon>Alphaproteobacteria</taxon>
        <taxon>Hyphomicrobiales</taxon>
        <taxon>Devosiaceae</taxon>
        <taxon>Devosia</taxon>
    </lineage>
</organism>
<dbReference type="EMBL" id="FPCK01000001">
    <property type="protein sequence ID" value="SFV27538.1"/>
    <property type="molecule type" value="Genomic_DNA"/>
</dbReference>
<reference evidence="4 5" key="1">
    <citation type="submission" date="2016-10" db="EMBL/GenBank/DDBJ databases">
        <authorList>
            <person name="de Groot N.N."/>
        </authorList>
    </citation>
    <scope>NUCLEOTIDE SEQUENCE [LARGE SCALE GENOMIC DNA]</scope>
    <source>
        <strain evidence="4 5">IPL20</strain>
    </source>
</reference>
<sequence length="306" mass="33177">MTRLVTYSTGNGARLGSVRDGMILDLALAADHQRFENTGWTKDSLAFLEAGDEACEQLRALTASIKALGDDAARKAGLLVAEADVQVLPPIQKPPKILCVGRNYGKHAAEAGRPISEIPIIFSRFAKTLVEQGGNVVVPTVSEQLDWEGELAVIIGKAGRHVRRADAMDYVAGYSIFNDVTVRDYQFRITQYTAGKNFSRSGPFGPYLVLTDEVADPHNLDIKTRLNGEIVQDGNTEEMLFDIPAIIEHLSEFIELEPGDVIPMGTPAGVGFTRTPPRFLRSGDIISVEVEGLGTLTNPVINEADA</sequence>
<evidence type="ECO:0000259" key="3">
    <source>
        <dbReference type="Pfam" id="PF01557"/>
    </source>
</evidence>
<feature type="domain" description="Fumarylacetoacetase-like C-terminal" evidence="3">
    <location>
        <begin position="96"/>
        <end position="300"/>
    </location>
</feature>
<dbReference type="STRING" id="429728.SAMN05216456_0302"/>
<evidence type="ECO:0000256" key="1">
    <source>
        <dbReference type="ARBA" id="ARBA00010211"/>
    </source>
</evidence>
<dbReference type="GO" id="GO:0016853">
    <property type="term" value="F:isomerase activity"/>
    <property type="evidence" value="ECO:0007669"/>
    <property type="project" value="UniProtKB-ARBA"/>
</dbReference>
<dbReference type="InterPro" id="IPR011234">
    <property type="entry name" value="Fumarylacetoacetase-like_C"/>
</dbReference>
<gene>
    <name evidence="4" type="ORF">SAMN05216456_0302</name>
</gene>
<dbReference type="GO" id="GO:0046872">
    <property type="term" value="F:metal ion binding"/>
    <property type="evidence" value="ECO:0007669"/>
    <property type="project" value="UniProtKB-KW"/>
</dbReference>
<dbReference type="Gene3D" id="3.90.850.10">
    <property type="entry name" value="Fumarylacetoacetase-like, C-terminal domain"/>
    <property type="match status" value="1"/>
</dbReference>
<dbReference type="Pfam" id="PF01557">
    <property type="entry name" value="FAA_hydrolase"/>
    <property type="match status" value="1"/>
</dbReference>
<dbReference type="Proteomes" id="UP000199074">
    <property type="component" value="Unassembled WGS sequence"/>
</dbReference>
<evidence type="ECO:0000256" key="2">
    <source>
        <dbReference type="ARBA" id="ARBA00022723"/>
    </source>
</evidence>
<protein>
    <submittedName>
        <fullName evidence="4">2-keto-4-pentenoate hydratase/2-oxohepta-3-ene-1,7-dioic acid hydratase (Catechol pathway)</fullName>
    </submittedName>
</protein>
<dbReference type="GO" id="GO:0019752">
    <property type="term" value="P:carboxylic acid metabolic process"/>
    <property type="evidence" value="ECO:0007669"/>
    <property type="project" value="UniProtKB-ARBA"/>
</dbReference>
<dbReference type="SUPFAM" id="SSF56529">
    <property type="entry name" value="FAH"/>
    <property type="match status" value="1"/>
</dbReference>
<dbReference type="AlphaFoldDB" id="A0A1I7MYU3"/>
<keyword evidence="5" id="KW-1185">Reference proteome</keyword>
<evidence type="ECO:0000313" key="5">
    <source>
        <dbReference type="Proteomes" id="UP000199074"/>
    </source>
</evidence>
<keyword evidence="2" id="KW-0479">Metal-binding</keyword>
<evidence type="ECO:0000313" key="4">
    <source>
        <dbReference type="EMBL" id="SFV27538.1"/>
    </source>
</evidence>
<dbReference type="InterPro" id="IPR051121">
    <property type="entry name" value="FAH"/>
</dbReference>
<name>A0A1I7MYU3_9HYPH</name>
<accession>A0A1I7MYU3</accession>